<reference evidence="3" key="1">
    <citation type="submission" date="2022-01" db="EMBL/GenBank/DDBJ databases">
        <authorList>
            <person name="Jo J.-H."/>
            <person name="Im W.-T."/>
        </authorList>
    </citation>
    <scope>NUCLEOTIDE SEQUENCE</scope>
    <source>
        <strain evidence="3">NA20</strain>
    </source>
</reference>
<feature type="compositionally biased region" description="Gly residues" evidence="1">
    <location>
        <begin position="173"/>
        <end position="207"/>
    </location>
</feature>
<name>A0ABS9KZR3_9BACT</name>
<keyword evidence="2" id="KW-0472">Membrane</keyword>
<keyword evidence="2" id="KW-0812">Transmembrane</keyword>
<feature type="compositionally biased region" description="Low complexity" evidence="1">
    <location>
        <begin position="73"/>
        <end position="84"/>
    </location>
</feature>
<feature type="compositionally biased region" description="Basic and acidic residues" evidence="1">
    <location>
        <begin position="115"/>
        <end position="126"/>
    </location>
</feature>
<protein>
    <recommendedName>
        <fullName evidence="5">Energy transducer TonB</fullName>
    </recommendedName>
</protein>
<evidence type="ECO:0000313" key="3">
    <source>
        <dbReference type="EMBL" id="MCG2617841.1"/>
    </source>
</evidence>
<feature type="compositionally biased region" description="Low complexity" evidence="1">
    <location>
        <begin position="148"/>
        <end position="158"/>
    </location>
</feature>
<gene>
    <name evidence="3" type="ORF">LZZ85_26305</name>
</gene>
<dbReference type="EMBL" id="JAKLTR010000026">
    <property type="protein sequence ID" value="MCG2617841.1"/>
    <property type="molecule type" value="Genomic_DNA"/>
</dbReference>
<proteinExistence type="predicted"/>
<evidence type="ECO:0008006" key="5">
    <source>
        <dbReference type="Google" id="ProtNLM"/>
    </source>
</evidence>
<sequence length="294" mass="30151">MSASSFEAKKNSQATMITLGFAGFLLMLMFVWSWTIPAIVPPHPDQGMMVEMDLPDEEIPMKQVGGGGGGGNPVEAAGPAGAAPQTPPQPGTEEDARDIEDDPAEKETAPVIKPDNPKPKAPKVNENKSPVKVAPTPKPDPPQPKPVPKAVLGKTTTGTGSGGGTETTYDRAGGSGTGSGVGRGSGSGGGSGTGSGGGNGSGSGRGNGPMRISGNRTVINPKSMDAGENLKGKVLAQIRVSPDGVGTYLNWVQGSTLTNGEAISIIKEWLRRNKFNKSEEESVVVYQFNFLLGG</sequence>
<feature type="transmembrane region" description="Helical" evidence="2">
    <location>
        <begin position="12"/>
        <end position="34"/>
    </location>
</feature>
<dbReference type="RefSeq" id="WP_237876708.1">
    <property type="nucleotide sequence ID" value="NZ_JAKLTR010000026.1"/>
</dbReference>
<feature type="compositionally biased region" description="Pro residues" evidence="1">
    <location>
        <begin position="136"/>
        <end position="147"/>
    </location>
</feature>
<evidence type="ECO:0000256" key="1">
    <source>
        <dbReference type="SAM" id="MobiDB-lite"/>
    </source>
</evidence>
<feature type="region of interest" description="Disordered" evidence="1">
    <location>
        <begin position="59"/>
        <end position="225"/>
    </location>
</feature>
<keyword evidence="2" id="KW-1133">Transmembrane helix</keyword>
<keyword evidence="4" id="KW-1185">Reference proteome</keyword>
<accession>A0ABS9KZR3</accession>
<feature type="compositionally biased region" description="Acidic residues" evidence="1">
    <location>
        <begin position="92"/>
        <end position="104"/>
    </location>
</feature>
<dbReference type="Proteomes" id="UP001165367">
    <property type="component" value="Unassembled WGS sequence"/>
</dbReference>
<organism evidence="3 4">
    <name type="scientific">Terrimonas ginsenosidimutans</name>
    <dbReference type="NCBI Taxonomy" id="2908004"/>
    <lineage>
        <taxon>Bacteria</taxon>
        <taxon>Pseudomonadati</taxon>
        <taxon>Bacteroidota</taxon>
        <taxon>Chitinophagia</taxon>
        <taxon>Chitinophagales</taxon>
        <taxon>Chitinophagaceae</taxon>
        <taxon>Terrimonas</taxon>
    </lineage>
</organism>
<evidence type="ECO:0000313" key="4">
    <source>
        <dbReference type="Proteomes" id="UP001165367"/>
    </source>
</evidence>
<evidence type="ECO:0000256" key="2">
    <source>
        <dbReference type="SAM" id="Phobius"/>
    </source>
</evidence>
<comment type="caution">
    <text evidence="3">The sequence shown here is derived from an EMBL/GenBank/DDBJ whole genome shotgun (WGS) entry which is preliminary data.</text>
</comment>